<evidence type="ECO:0000256" key="7">
    <source>
        <dbReference type="SAM" id="Coils"/>
    </source>
</evidence>
<accession>A0A5J6WFQ9</accession>
<dbReference type="AlphaFoldDB" id="A0A5J6WFQ9"/>
<keyword evidence="5" id="KW-0418">Kinase</keyword>
<proteinExistence type="predicted"/>
<dbReference type="InterPro" id="IPR036097">
    <property type="entry name" value="HisK_dim/P_sf"/>
</dbReference>
<feature type="coiled-coil region" evidence="7">
    <location>
        <begin position="233"/>
        <end position="260"/>
    </location>
</feature>
<dbReference type="SUPFAM" id="SSF52172">
    <property type="entry name" value="CheY-like"/>
    <property type="match status" value="1"/>
</dbReference>
<keyword evidence="12" id="KW-1185">Reference proteome</keyword>
<keyword evidence="8" id="KW-0812">Transmembrane</keyword>
<dbReference type="EMBL" id="CP044399">
    <property type="protein sequence ID" value="QFI36769.1"/>
    <property type="molecule type" value="Genomic_DNA"/>
</dbReference>
<dbReference type="CDD" id="cd17546">
    <property type="entry name" value="REC_hyHK_CKI1_RcsC-like"/>
    <property type="match status" value="1"/>
</dbReference>
<dbReference type="InterPro" id="IPR005467">
    <property type="entry name" value="His_kinase_dom"/>
</dbReference>
<gene>
    <name evidence="11" type="ORF">FR932_02435</name>
</gene>
<dbReference type="InterPro" id="IPR001789">
    <property type="entry name" value="Sig_transdc_resp-reg_receiver"/>
</dbReference>
<evidence type="ECO:0000256" key="4">
    <source>
        <dbReference type="ARBA" id="ARBA00022679"/>
    </source>
</evidence>
<evidence type="ECO:0000259" key="10">
    <source>
        <dbReference type="PROSITE" id="PS50110"/>
    </source>
</evidence>
<dbReference type="PANTHER" id="PTHR43047">
    <property type="entry name" value="TWO-COMPONENT HISTIDINE PROTEIN KINASE"/>
    <property type="match status" value="1"/>
</dbReference>
<dbReference type="PROSITE" id="PS50110">
    <property type="entry name" value="RESPONSE_REGULATORY"/>
    <property type="match status" value="1"/>
</dbReference>
<dbReference type="CDD" id="cd00082">
    <property type="entry name" value="HisKA"/>
    <property type="match status" value="1"/>
</dbReference>
<dbReference type="InterPro" id="IPR003594">
    <property type="entry name" value="HATPase_dom"/>
</dbReference>
<name>A0A5J6WFQ9_MORMI</name>
<dbReference type="Pfam" id="PF00072">
    <property type="entry name" value="Response_reg"/>
    <property type="match status" value="1"/>
</dbReference>
<feature type="domain" description="Histidine kinase" evidence="9">
    <location>
        <begin position="267"/>
        <end position="485"/>
    </location>
</feature>
<dbReference type="SUPFAM" id="SSF55874">
    <property type="entry name" value="ATPase domain of HSP90 chaperone/DNA topoisomerase II/histidine kinase"/>
    <property type="match status" value="1"/>
</dbReference>
<dbReference type="SMART" id="SM00387">
    <property type="entry name" value="HATPase_c"/>
    <property type="match status" value="1"/>
</dbReference>
<dbReference type="Gene3D" id="1.10.287.130">
    <property type="match status" value="1"/>
</dbReference>
<dbReference type="Gene3D" id="6.10.340.10">
    <property type="match status" value="1"/>
</dbReference>
<dbReference type="RefSeq" id="WP_019441294.1">
    <property type="nucleotide sequence ID" value="NZ_ALOE01000015.1"/>
</dbReference>
<dbReference type="Pfam" id="PF02518">
    <property type="entry name" value="HATPase_c"/>
    <property type="match status" value="1"/>
</dbReference>
<sequence length="774" mass="86384">MSKDNDWVTHTHQAIARTHELLTFTVDMETGLRGYLITGDEVFLEPYNKAFFEWSSKINTLSQQVMDNPPQVERLNRIDQLHEQWLNTVAQQQINKRQLVNQGIIPLNKVIESAQGADGKQIIDAIRVEINNFIQIELSLIETRIADAKASASNTTYTLLFGTLLSALVVLLISMWISGRLKQQFNVLLDATNEVSSGNLVQGLNILKSPNRIAGFDEIGCVTTGFISMVDALINHNNNAVEYNNKLKEAVSKAEAATRAKSNFLSTMSHEIRTPMNGVLGVSQMILAETKEEETKQNANIILDSGKHLVTVLNDILGLSKIEGHKLSLEKIPFYLTDIISPIFGTIKPLAEEKGIELIIDNKVASNVEFTGDVSRLRQIIYNLIGNAIKFTEKGSISLTTFANQADKMLSITIADTGIGIPQDKQSTIFNAFEQADTSTTRKFGGTGLGLTIVKKLVELMGGEIKVSSVEGAGTKFIILLPLPWAEKRLVSKEENKGVQTSFTEITAELNILIVEDNRVNAMVAKSFCTKQGFNVDTAANGLIATQMVQDKKFDLIIMDNHMPEMNGIEATRFIRQELGMDTLLFAYTADVFQEAHDGFIEAGADHILTKPMQKDSFKQALSLFSSRLMKQDHSNVTVLYREATDKLQLTEEELTNSPHFNTLYDNQYELVKNLESIIVVFNQAIDVLLDSYVEKDCQTMLVSVKILRSTAETWGIDGLVSLLHEIETALEHDKYPEIDKLQMVINRLQVNIHQAQRVLKLNTDDVKHTESVH</sequence>
<dbReference type="Pfam" id="PF05227">
    <property type="entry name" value="CHASE3"/>
    <property type="match status" value="1"/>
</dbReference>
<evidence type="ECO:0000256" key="3">
    <source>
        <dbReference type="ARBA" id="ARBA00022553"/>
    </source>
</evidence>
<dbReference type="PANTHER" id="PTHR43047:SF78">
    <property type="entry name" value="SENSORY_REGULATORY PROTEIN RPFC"/>
    <property type="match status" value="1"/>
</dbReference>
<evidence type="ECO:0000256" key="5">
    <source>
        <dbReference type="ARBA" id="ARBA00022777"/>
    </source>
</evidence>
<dbReference type="Gene3D" id="3.40.50.2300">
    <property type="match status" value="1"/>
</dbReference>
<dbReference type="SUPFAM" id="SSF47384">
    <property type="entry name" value="Homodimeric domain of signal transducing histidine kinase"/>
    <property type="match status" value="1"/>
</dbReference>
<dbReference type="OrthoDB" id="9810730at2"/>
<dbReference type="SMART" id="SM00448">
    <property type="entry name" value="REC"/>
    <property type="match status" value="1"/>
</dbReference>
<evidence type="ECO:0000256" key="2">
    <source>
        <dbReference type="ARBA" id="ARBA00012438"/>
    </source>
</evidence>
<evidence type="ECO:0000259" key="9">
    <source>
        <dbReference type="PROSITE" id="PS50109"/>
    </source>
</evidence>
<dbReference type="GO" id="GO:0000155">
    <property type="term" value="F:phosphorelay sensor kinase activity"/>
    <property type="evidence" value="ECO:0007669"/>
    <property type="project" value="InterPro"/>
</dbReference>
<dbReference type="Gene3D" id="3.30.565.10">
    <property type="entry name" value="Histidine kinase-like ATPase, C-terminal domain"/>
    <property type="match status" value="1"/>
</dbReference>
<feature type="transmembrane region" description="Helical" evidence="8">
    <location>
        <begin position="157"/>
        <end position="177"/>
    </location>
</feature>
<organism evidence="11 12">
    <name type="scientific">Moritella marina ATCC 15381</name>
    <dbReference type="NCBI Taxonomy" id="1202962"/>
    <lineage>
        <taxon>Bacteria</taxon>
        <taxon>Pseudomonadati</taxon>
        <taxon>Pseudomonadota</taxon>
        <taxon>Gammaproteobacteria</taxon>
        <taxon>Alteromonadales</taxon>
        <taxon>Moritellaceae</taxon>
        <taxon>Moritella</taxon>
    </lineage>
</organism>
<dbReference type="CDD" id="cd16922">
    <property type="entry name" value="HATPase_EvgS-ArcB-TorS-like"/>
    <property type="match status" value="1"/>
</dbReference>
<dbReference type="KEGG" id="mmaa:FR932_02435"/>
<keyword evidence="7" id="KW-0175">Coiled coil</keyword>
<dbReference type="PROSITE" id="PS50109">
    <property type="entry name" value="HIS_KIN"/>
    <property type="match status" value="1"/>
</dbReference>
<dbReference type="InterPro" id="IPR003661">
    <property type="entry name" value="HisK_dim/P_dom"/>
</dbReference>
<dbReference type="InterPro" id="IPR011006">
    <property type="entry name" value="CheY-like_superfamily"/>
</dbReference>
<keyword evidence="4" id="KW-0808">Transferase</keyword>
<dbReference type="Proteomes" id="UP000327424">
    <property type="component" value="Chromosome"/>
</dbReference>
<evidence type="ECO:0000256" key="1">
    <source>
        <dbReference type="ARBA" id="ARBA00000085"/>
    </source>
</evidence>
<dbReference type="InterPro" id="IPR004358">
    <property type="entry name" value="Sig_transdc_His_kin-like_C"/>
</dbReference>
<protein>
    <recommendedName>
        <fullName evidence="2">histidine kinase</fullName>
        <ecNumber evidence="2">2.7.13.3</ecNumber>
    </recommendedName>
</protein>
<feature type="modified residue" description="4-aspartylphosphate" evidence="6">
    <location>
        <position position="560"/>
    </location>
</feature>
<keyword evidence="8" id="KW-1133">Transmembrane helix</keyword>
<dbReference type="PRINTS" id="PR00344">
    <property type="entry name" value="BCTRLSENSOR"/>
</dbReference>
<evidence type="ECO:0000313" key="12">
    <source>
        <dbReference type="Proteomes" id="UP000327424"/>
    </source>
</evidence>
<dbReference type="CDD" id="cd19410">
    <property type="entry name" value="HK9-like_sensor"/>
    <property type="match status" value="1"/>
</dbReference>
<keyword evidence="3 6" id="KW-0597">Phosphoprotein</keyword>
<dbReference type="InterPro" id="IPR036890">
    <property type="entry name" value="HATPase_C_sf"/>
</dbReference>
<evidence type="ECO:0000256" key="8">
    <source>
        <dbReference type="SAM" id="Phobius"/>
    </source>
</evidence>
<dbReference type="FunFam" id="3.30.565.10:FF:000078">
    <property type="entry name" value="Two-component sensor histidine kinase"/>
    <property type="match status" value="1"/>
</dbReference>
<keyword evidence="8" id="KW-0472">Membrane</keyword>
<comment type="catalytic activity">
    <reaction evidence="1">
        <text>ATP + protein L-histidine = ADP + protein N-phospho-L-histidine.</text>
        <dbReference type="EC" id="2.7.13.3"/>
    </reaction>
</comment>
<dbReference type="Pfam" id="PF00512">
    <property type="entry name" value="HisKA"/>
    <property type="match status" value="1"/>
</dbReference>
<dbReference type="InterPro" id="IPR007891">
    <property type="entry name" value="CHASE3"/>
</dbReference>
<evidence type="ECO:0000256" key="6">
    <source>
        <dbReference type="PROSITE-ProRule" id="PRU00169"/>
    </source>
</evidence>
<dbReference type="SMART" id="SM00388">
    <property type="entry name" value="HisKA"/>
    <property type="match status" value="1"/>
</dbReference>
<dbReference type="EC" id="2.7.13.3" evidence="2"/>
<reference evidence="11 12" key="1">
    <citation type="submission" date="2019-09" db="EMBL/GenBank/DDBJ databases">
        <title>Hybrid Assembly of the complete Genome of the Deep-Sea Bacterium Moritella marina from long Nanopore and Illumina reads.</title>
        <authorList>
            <person name="Magin S."/>
            <person name="Georgoulis A."/>
            <person name="Papadimitriou K."/>
            <person name="Iliakis G."/>
            <person name="Vorgias C.E."/>
        </authorList>
    </citation>
    <scope>NUCLEOTIDE SEQUENCE [LARGE SCALE GENOMIC DNA]</scope>
    <source>
        <strain evidence="11 12">MP-1</strain>
    </source>
</reference>
<evidence type="ECO:0000313" key="11">
    <source>
        <dbReference type="EMBL" id="QFI36769.1"/>
    </source>
</evidence>
<feature type="domain" description="Response regulatory" evidence="10">
    <location>
        <begin position="511"/>
        <end position="626"/>
    </location>
</feature>